<evidence type="ECO:0000256" key="4">
    <source>
        <dbReference type="ARBA" id="ARBA00023136"/>
    </source>
</evidence>
<name>A0A1E5RP62_HANUV</name>
<gene>
    <name evidence="7" type="ORF">AWRI3580_g1930</name>
</gene>
<feature type="transmembrane region" description="Helical" evidence="6">
    <location>
        <begin position="213"/>
        <end position="234"/>
    </location>
</feature>
<keyword evidence="3 6" id="KW-1133">Transmembrane helix</keyword>
<feature type="transmembrane region" description="Helical" evidence="6">
    <location>
        <begin position="138"/>
        <end position="161"/>
    </location>
</feature>
<feature type="transmembrane region" description="Helical" evidence="6">
    <location>
        <begin position="101"/>
        <end position="118"/>
    </location>
</feature>
<dbReference type="EMBL" id="LPNN01000004">
    <property type="protein sequence ID" value="OEJ88670.1"/>
    <property type="molecule type" value="Genomic_DNA"/>
</dbReference>
<feature type="transmembrane region" description="Helical" evidence="6">
    <location>
        <begin position="173"/>
        <end position="193"/>
    </location>
</feature>
<dbReference type="OrthoDB" id="5348404at2759"/>
<feature type="region of interest" description="Disordered" evidence="5">
    <location>
        <begin position="335"/>
        <end position="378"/>
    </location>
</feature>
<reference evidence="8" key="1">
    <citation type="journal article" date="2016" name="Genome Announc.">
        <title>Genome sequences of three species of Hanseniaspora isolated from spontaneous wine fermentations.</title>
        <authorList>
            <person name="Sternes P.R."/>
            <person name="Lee D."/>
            <person name="Kutyna D.R."/>
            <person name="Borneman A.R."/>
        </authorList>
    </citation>
    <scope>NUCLEOTIDE SEQUENCE [LARGE SCALE GENOMIC DNA]</scope>
    <source>
        <strain evidence="8">AWRI3580</strain>
    </source>
</reference>
<keyword evidence="8" id="KW-1185">Reference proteome</keyword>
<dbReference type="Proteomes" id="UP000095358">
    <property type="component" value="Unassembled WGS sequence"/>
</dbReference>
<feature type="transmembrane region" description="Helical" evidence="6">
    <location>
        <begin position="39"/>
        <end position="57"/>
    </location>
</feature>
<sequence>MCIRILFMVPLFAITTYITSSGLISTFYSKILLQPIQEIYESFIIYTFFTYLIYILGGEKKILMELAWKNKSTVKHPLIGKILPSIDISDPKDFLFIKRGILQYVWLKPFFIIGNLIVDFNETDSNADNWVSKLKFWLLAGYNISATLSLYELALFWKCLYKDLMQFGPWPKFLCVKLIIFASYWQSILLMILQHFGVFKQHVNLKEEDMGFIYQNVLLCLEMIPFSIGHLIAFSNEPYTYKKQPESSRLSFRYALKDCLGNKDLVVDSYNTFFGTEYNYRNFDAAKATLNRKADTRTRNARITEGLRFSNKGKEQYWLDPKNIRKKKSFANLSTHQSLGPNYGSTGNSTLQDTSNNDTKTPDSTGSISLPKNGKKNNSVTEELLTRIQTEEPWADFMEGYYDEYIPVDETYNKAVVYDIQGYKYSVEKKQERMNMSKHKNGPKLAYDKNRINSVADDFNIFDTENEMPSP</sequence>
<dbReference type="GO" id="GO:0016020">
    <property type="term" value="C:membrane"/>
    <property type="evidence" value="ECO:0007669"/>
    <property type="project" value="UniProtKB-SubCell"/>
</dbReference>
<evidence type="ECO:0000256" key="3">
    <source>
        <dbReference type="ARBA" id="ARBA00022989"/>
    </source>
</evidence>
<dbReference type="Pfam" id="PF03619">
    <property type="entry name" value="Solute_trans_a"/>
    <property type="match status" value="1"/>
</dbReference>
<keyword evidence="4 6" id="KW-0472">Membrane</keyword>
<feature type="transmembrane region" description="Helical" evidence="6">
    <location>
        <begin position="7"/>
        <end position="27"/>
    </location>
</feature>
<comment type="caution">
    <text evidence="7">The sequence shown here is derived from an EMBL/GenBank/DDBJ whole genome shotgun (WGS) entry which is preliminary data.</text>
</comment>
<dbReference type="AlphaFoldDB" id="A0A1E5RP62"/>
<dbReference type="SMART" id="SM01417">
    <property type="entry name" value="Solute_trans_a"/>
    <property type="match status" value="1"/>
</dbReference>
<comment type="subcellular location">
    <subcellularLocation>
        <location evidence="1">Membrane</location>
        <topology evidence="1">Multi-pass membrane protein</topology>
    </subcellularLocation>
</comment>
<evidence type="ECO:0000256" key="2">
    <source>
        <dbReference type="ARBA" id="ARBA00022692"/>
    </source>
</evidence>
<dbReference type="InterPro" id="IPR005178">
    <property type="entry name" value="Ostalpha/TMEM184C"/>
</dbReference>
<organism evidence="7 8">
    <name type="scientific">Hanseniaspora uvarum</name>
    <name type="common">Yeast</name>
    <name type="synonym">Kloeckera apiculata</name>
    <dbReference type="NCBI Taxonomy" id="29833"/>
    <lineage>
        <taxon>Eukaryota</taxon>
        <taxon>Fungi</taxon>
        <taxon>Dikarya</taxon>
        <taxon>Ascomycota</taxon>
        <taxon>Saccharomycotina</taxon>
        <taxon>Saccharomycetes</taxon>
        <taxon>Saccharomycodales</taxon>
        <taxon>Saccharomycodaceae</taxon>
        <taxon>Hanseniaspora</taxon>
    </lineage>
</organism>
<protein>
    <submittedName>
        <fullName evidence="7">Transmembrane protein</fullName>
    </submittedName>
</protein>
<dbReference type="PANTHER" id="PTHR23423">
    <property type="entry name" value="ORGANIC SOLUTE TRANSPORTER-RELATED"/>
    <property type="match status" value="1"/>
</dbReference>
<evidence type="ECO:0000256" key="1">
    <source>
        <dbReference type="ARBA" id="ARBA00004141"/>
    </source>
</evidence>
<keyword evidence="2 6" id="KW-0812">Transmembrane</keyword>
<proteinExistence type="predicted"/>
<evidence type="ECO:0000256" key="6">
    <source>
        <dbReference type="SAM" id="Phobius"/>
    </source>
</evidence>
<evidence type="ECO:0000313" key="7">
    <source>
        <dbReference type="EMBL" id="OEJ88670.1"/>
    </source>
</evidence>
<dbReference type="VEuPathDB" id="FungiDB:AWRI3580_g1930"/>
<accession>A0A1E5RP62</accession>
<evidence type="ECO:0000313" key="8">
    <source>
        <dbReference type="Proteomes" id="UP000095358"/>
    </source>
</evidence>
<evidence type="ECO:0000256" key="5">
    <source>
        <dbReference type="SAM" id="MobiDB-lite"/>
    </source>
</evidence>
<dbReference type="STRING" id="29833.A0A1E5RP62"/>